<reference evidence="2" key="1">
    <citation type="journal article" date="2012" name="Science">
        <title>Fermentation, hydrogen, and sulfur metabolism in multiple uncultivated bacterial phyla.</title>
        <authorList>
            <person name="Wrighton K.C."/>
            <person name="Thomas B.C."/>
            <person name="Sharon I."/>
            <person name="Miller C.S."/>
            <person name="Castelle C.J."/>
            <person name="VerBerkmoes N.C."/>
            <person name="Wilkins M.J."/>
            <person name="Hettich R.L."/>
            <person name="Lipton M.S."/>
            <person name="Williams K.H."/>
            <person name="Long P.E."/>
            <person name="Banfield J.F."/>
        </authorList>
    </citation>
    <scope>NUCLEOTIDE SEQUENCE [LARGE SCALE GENOMIC DNA]</scope>
</reference>
<dbReference type="InterPro" id="IPR013216">
    <property type="entry name" value="Methyltransf_11"/>
</dbReference>
<evidence type="ECO:0000313" key="2">
    <source>
        <dbReference type="EMBL" id="EKD66188.1"/>
    </source>
</evidence>
<dbReference type="EMBL" id="AMFJ01021646">
    <property type="protein sequence ID" value="EKD66188.1"/>
    <property type="molecule type" value="Genomic_DNA"/>
</dbReference>
<comment type="caution">
    <text evidence="2">The sequence shown here is derived from an EMBL/GenBank/DDBJ whole genome shotgun (WGS) entry which is preliminary data.</text>
</comment>
<protein>
    <submittedName>
        <fullName evidence="2">Methyltransferase type 11</fullName>
    </submittedName>
</protein>
<proteinExistence type="predicted"/>
<organism evidence="2">
    <name type="scientific">uncultured bacterium</name>
    <name type="common">gcode 4</name>
    <dbReference type="NCBI Taxonomy" id="1234023"/>
    <lineage>
        <taxon>Bacteria</taxon>
        <taxon>environmental samples</taxon>
    </lineage>
</organism>
<gene>
    <name evidence="2" type="ORF">ACD_49C00060G0030</name>
</gene>
<keyword evidence="2" id="KW-0808">Transferase</keyword>
<dbReference type="Gene3D" id="3.40.50.150">
    <property type="entry name" value="Vaccinia Virus protein VP39"/>
    <property type="match status" value="1"/>
</dbReference>
<dbReference type="Pfam" id="PF08241">
    <property type="entry name" value="Methyltransf_11"/>
    <property type="match status" value="1"/>
</dbReference>
<dbReference type="GO" id="GO:0032259">
    <property type="term" value="P:methylation"/>
    <property type="evidence" value="ECO:0007669"/>
    <property type="project" value="UniProtKB-KW"/>
</dbReference>
<sequence>MRNFSFEKNSSTFFDKLIAKLRYKKVFNLLKKHWINLNWKTICDIGCWYNANLLNYLKENYSDLSLYWVDLDINKKLSYINFVKANIEKDILNIKNESIDILFTLAVIEHLSNPKLYLLEIKRILKPWWILVMTTPSIYWKPILEFLAYSWIWTKEEILDHKIYYNKNSLKYLVLKYFEDINIKYFQFWLNIILLAKKTNYDK</sequence>
<dbReference type="SUPFAM" id="SSF53335">
    <property type="entry name" value="S-adenosyl-L-methionine-dependent methyltransferases"/>
    <property type="match status" value="1"/>
</dbReference>
<keyword evidence="2" id="KW-0489">Methyltransferase</keyword>
<dbReference type="GO" id="GO:0008757">
    <property type="term" value="F:S-adenosylmethionine-dependent methyltransferase activity"/>
    <property type="evidence" value="ECO:0007669"/>
    <property type="project" value="InterPro"/>
</dbReference>
<accession>K2BBQ8</accession>
<name>K2BBQ8_9BACT</name>
<feature type="domain" description="Methyltransferase type 11" evidence="1">
    <location>
        <begin position="73"/>
        <end position="127"/>
    </location>
</feature>
<dbReference type="InterPro" id="IPR029063">
    <property type="entry name" value="SAM-dependent_MTases_sf"/>
</dbReference>
<dbReference type="AlphaFoldDB" id="K2BBQ8"/>
<evidence type="ECO:0000259" key="1">
    <source>
        <dbReference type="Pfam" id="PF08241"/>
    </source>
</evidence>